<evidence type="ECO:0000256" key="1">
    <source>
        <dbReference type="SAM" id="Phobius"/>
    </source>
</evidence>
<sequence>MNTSWTWLVVARLFLALGLLLTMSTPLMASPVLRVDDFTRTLPASSYIDYLEDRAGTLTIDEVSSPTLANQFHSAASARTGGGDINFGYSNSAYWLRLTLESRDVTAQSHLLEVAFPTLDQIEFYRSNASGWDRTVMGDSLPFSARPLSHPNFVVPLPLSQGQTTVYLRVNSAGTLTIPVRVWRQEAFSAYDQRLHTLLALYFGLMLSLSLYNLMLYASLRDRNYLNYVLAALGMTIGQLAMSGMGSQYLWPDWPQLGNVALPLGFGVAGFFGARFVQSFLDTARTSPLHHRVMSVFAGLFLLTVVFPVWFAYQWAAVMVSLLGALFPIFAISNAVVCWRRGNRSAWLFLLAWAMPLIGTSLLGLRNLGWVPTNFLSTYMLMIGTALEMLLLSFALADRIQSLRYEKESAQNDAIYAIGHLLRSVINAIPEFIFYKDKNGVFLGCNKAFEEFLGRSEQEIVGSTSFELMLHDRAAAFQEQDIYVLTSGESLHHEEFLQHADGRTLFVEENKWPLRDPSGKVIGLVGIVRDTTERHRLIELERFRNRIFELLAYNNNLSDILVEIVRYVEQAHDGLIASILLLDESGRRLRLGASCSLPDFIQQAIDGLLVADGNTPCGTAAFRNERVVAENLQTDAAWAPYRELATRSELCSCWSEPIHSAKGEVLGTFAIYQRHPGLPTPADIKLIQQAATLASIAIERKRAEDTIWRQANYDTVTHLPNRRLFRDRLEQEIRRAQREQRLLALLFIDLDRFKEVNDTLGHDAGDALLVEAAHRISATIRDTDTAARIGGDEFTIIMPQLLDTRRVEEVAQMLVDALAVPFQVGHEMVYLSGSIGITIYPNDAGDLENLLKNADQAMYVAKNRGRSCYSFFTSGMQEQAQQRQALVRDLRTALAHDEFRVYFQPIVAMGSGRIVKAEALIRWQHPQRGLVSPMEFIPLAEEVGLIGDIGDWVLRESLRWMKRWHDRGASCRQVSVNMSPNQFIGEASEVWLEQLRNTDLPGECLIIEITEGLLLNERASVIEKLAQFRAAGVQIAVDDFGTGYSALAYLKKFDVDFLKIDRSFVRDLATDPSDLALSEAIIVMAHKLGLRVVAEGAETVEQRDILAAAGCDFAQGYLYAKPMPAEAFDAMMAGSLS</sequence>
<dbReference type="InterPro" id="IPR052155">
    <property type="entry name" value="Biofilm_reg_signaling"/>
</dbReference>
<dbReference type="PROSITE" id="PS50113">
    <property type="entry name" value="PAC"/>
    <property type="match status" value="1"/>
</dbReference>
<dbReference type="Proteomes" id="UP000033070">
    <property type="component" value="Chromosome"/>
</dbReference>
<dbReference type="SMART" id="SM00052">
    <property type="entry name" value="EAL"/>
    <property type="match status" value="1"/>
</dbReference>
<dbReference type="InterPro" id="IPR029016">
    <property type="entry name" value="GAF-like_dom_sf"/>
</dbReference>
<dbReference type="PROSITE" id="PS50887">
    <property type="entry name" value="GGDEF"/>
    <property type="match status" value="1"/>
</dbReference>
<feature type="transmembrane region" description="Helical" evidence="1">
    <location>
        <begin position="262"/>
        <end position="281"/>
    </location>
</feature>
<dbReference type="SUPFAM" id="SSF55785">
    <property type="entry name" value="PYP-like sensor domain (PAS domain)"/>
    <property type="match status" value="1"/>
</dbReference>
<dbReference type="EMBL" id="AP018738">
    <property type="protein sequence ID" value="BBE50384.1"/>
    <property type="molecule type" value="Genomic_DNA"/>
</dbReference>
<organism evidence="6 7">
    <name type="scientific">Ferriphaselus amnicola</name>
    <dbReference type="NCBI Taxonomy" id="1188319"/>
    <lineage>
        <taxon>Bacteria</taxon>
        <taxon>Pseudomonadati</taxon>
        <taxon>Pseudomonadota</taxon>
        <taxon>Betaproteobacteria</taxon>
        <taxon>Nitrosomonadales</taxon>
        <taxon>Gallionellaceae</taxon>
        <taxon>Ferriphaselus</taxon>
    </lineage>
</organism>
<dbReference type="InterPro" id="IPR035965">
    <property type="entry name" value="PAS-like_dom_sf"/>
</dbReference>
<evidence type="ECO:0000313" key="6">
    <source>
        <dbReference type="EMBL" id="BBE50384.1"/>
    </source>
</evidence>
<feature type="transmembrane region" description="Helical" evidence="1">
    <location>
        <begin position="199"/>
        <end position="218"/>
    </location>
</feature>
<evidence type="ECO:0000259" key="5">
    <source>
        <dbReference type="PROSITE" id="PS50887"/>
    </source>
</evidence>
<dbReference type="PANTHER" id="PTHR44757:SF2">
    <property type="entry name" value="BIOFILM ARCHITECTURE MAINTENANCE PROTEIN MBAA"/>
    <property type="match status" value="1"/>
</dbReference>
<keyword evidence="1" id="KW-0812">Transmembrane</keyword>
<dbReference type="InterPro" id="IPR013656">
    <property type="entry name" value="PAS_4"/>
</dbReference>
<feature type="transmembrane region" description="Helical" evidence="1">
    <location>
        <begin position="225"/>
        <end position="242"/>
    </location>
</feature>
<dbReference type="CDD" id="cd00130">
    <property type="entry name" value="PAS"/>
    <property type="match status" value="1"/>
</dbReference>
<dbReference type="Pfam" id="PF07696">
    <property type="entry name" value="7TMR-DISMED2"/>
    <property type="match status" value="1"/>
</dbReference>
<dbReference type="Pfam" id="PF07695">
    <property type="entry name" value="7TMR-DISM_7TM"/>
    <property type="match status" value="1"/>
</dbReference>
<dbReference type="InterPro" id="IPR029787">
    <property type="entry name" value="Nucleotide_cyclase"/>
</dbReference>
<dbReference type="InterPro" id="IPR000014">
    <property type="entry name" value="PAS"/>
</dbReference>
<dbReference type="Pfam" id="PF08448">
    <property type="entry name" value="PAS_4"/>
    <property type="match status" value="1"/>
</dbReference>
<protein>
    <submittedName>
        <fullName evidence="6">Putative signaling protein</fullName>
    </submittedName>
</protein>
<dbReference type="InterPro" id="IPR011622">
    <property type="entry name" value="7TMR_DISM_rcpt_extracell_dom2"/>
</dbReference>
<proteinExistence type="predicted"/>
<evidence type="ECO:0000313" key="7">
    <source>
        <dbReference type="Proteomes" id="UP000033070"/>
    </source>
</evidence>
<keyword evidence="1" id="KW-1133">Transmembrane helix</keyword>
<dbReference type="KEGG" id="fam:OYT1_ch0821"/>
<dbReference type="RefSeq" id="WP_084612000.1">
    <property type="nucleotide sequence ID" value="NZ_AP018738.1"/>
</dbReference>
<dbReference type="CDD" id="cd01949">
    <property type="entry name" value="GGDEF"/>
    <property type="match status" value="1"/>
</dbReference>
<dbReference type="Pfam" id="PF00563">
    <property type="entry name" value="EAL"/>
    <property type="match status" value="1"/>
</dbReference>
<dbReference type="SUPFAM" id="SSF141868">
    <property type="entry name" value="EAL domain-like"/>
    <property type="match status" value="1"/>
</dbReference>
<dbReference type="SMART" id="SM00091">
    <property type="entry name" value="PAS"/>
    <property type="match status" value="1"/>
</dbReference>
<feature type="transmembrane region" description="Helical" evidence="1">
    <location>
        <begin position="319"/>
        <end position="339"/>
    </location>
</feature>
<dbReference type="SMART" id="SM00267">
    <property type="entry name" value="GGDEF"/>
    <property type="match status" value="1"/>
</dbReference>
<dbReference type="InterPro" id="IPR011623">
    <property type="entry name" value="7TMR_DISM_rcpt_extracell_dom1"/>
</dbReference>
<dbReference type="Gene3D" id="3.20.20.450">
    <property type="entry name" value="EAL domain"/>
    <property type="match status" value="1"/>
</dbReference>
<dbReference type="Gene3D" id="3.30.70.270">
    <property type="match status" value="1"/>
</dbReference>
<gene>
    <name evidence="6" type="ORF">OYT1_ch0821</name>
</gene>
<keyword evidence="7" id="KW-1185">Reference proteome</keyword>
<dbReference type="PROSITE" id="PS50883">
    <property type="entry name" value="EAL"/>
    <property type="match status" value="1"/>
</dbReference>
<dbReference type="Gene3D" id="2.60.40.2380">
    <property type="match status" value="1"/>
</dbReference>
<dbReference type="PROSITE" id="PS50112">
    <property type="entry name" value="PAS"/>
    <property type="match status" value="1"/>
</dbReference>
<feature type="domain" description="PAS" evidence="2">
    <location>
        <begin position="422"/>
        <end position="488"/>
    </location>
</feature>
<accession>A0A2Z6GAF5</accession>
<feature type="domain" description="EAL" evidence="4">
    <location>
        <begin position="883"/>
        <end position="1136"/>
    </location>
</feature>
<dbReference type="GO" id="GO:0003824">
    <property type="term" value="F:catalytic activity"/>
    <property type="evidence" value="ECO:0007669"/>
    <property type="project" value="UniProtKB-ARBA"/>
</dbReference>
<dbReference type="CDD" id="cd01948">
    <property type="entry name" value="EAL"/>
    <property type="match status" value="1"/>
</dbReference>
<dbReference type="NCBIfam" id="TIGR00229">
    <property type="entry name" value="sensory_box"/>
    <property type="match status" value="1"/>
</dbReference>
<evidence type="ECO:0000259" key="2">
    <source>
        <dbReference type="PROSITE" id="PS50112"/>
    </source>
</evidence>
<dbReference type="InterPro" id="IPR003018">
    <property type="entry name" value="GAF"/>
</dbReference>
<feature type="transmembrane region" description="Helical" evidence="1">
    <location>
        <begin position="346"/>
        <end position="365"/>
    </location>
</feature>
<dbReference type="Pfam" id="PF00990">
    <property type="entry name" value="GGDEF"/>
    <property type="match status" value="1"/>
</dbReference>
<feature type="domain" description="GGDEF" evidence="5">
    <location>
        <begin position="741"/>
        <end position="874"/>
    </location>
</feature>
<dbReference type="Gene3D" id="3.30.450.20">
    <property type="entry name" value="PAS domain"/>
    <property type="match status" value="1"/>
</dbReference>
<feature type="transmembrane region" description="Helical" evidence="1">
    <location>
        <begin position="293"/>
        <end position="313"/>
    </location>
</feature>
<dbReference type="SUPFAM" id="SSF55073">
    <property type="entry name" value="Nucleotide cyclase"/>
    <property type="match status" value="1"/>
</dbReference>
<dbReference type="SUPFAM" id="SSF55781">
    <property type="entry name" value="GAF domain-like"/>
    <property type="match status" value="1"/>
</dbReference>
<feature type="transmembrane region" description="Helical" evidence="1">
    <location>
        <begin position="377"/>
        <end position="397"/>
    </location>
</feature>
<dbReference type="FunFam" id="3.30.70.270:FF:000001">
    <property type="entry name" value="Diguanylate cyclase domain protein"/>
    <property type="match status" value="1"/>
</dbReference>
<feature type="domain" description="PAC" evidence="3">
    <location>
        <begin position="491"/>
        <end position="543"/>
    </location>
</feature>
<dbReference type="Pfam" id="PF13185">
    <property type="entry name" value="GAF_2"/>
    <property type="match status" value="1"/>
</dbReference>
<reference evidence="6 7" key="1">
    <citation type="submission" date="2018-06" db="EMBL/GenBank/DDBJ databases">
        <title>OYT1 Genome Sequencing.</title>
        <authorList>
            <person name="Kato S."/>
            <person name="Itoh T."/>
            <person name="Ohkuma M."/>
        </authorList>
    </citation>
    <scope>NUCLEOTIDE SEQUENCE [LARGE SCALE GENOMIC DNA]</scope>
    <source>
        <strain evidence="6 7">OYT1</strain>
    </source>
</reference>
<dbReference type="Gene3D" id="3.30.450.40">
    <property type="match status" value="1"/>
</dbReference>
<dbReference type="OrthoDB" id="8588402at2"/>
<name>A0A2Z6GAF5_9PROT</name>
<evidence type="ECO:0000259" key="4">
    <source>
        <dbReference type="PROSITE" id="PS50883"/>
    </source>
</evidence>
<dbReference type="InterPro" id="IPR035919">
    <property type="entry name" value="EAL_sf"/>
</dbReference>
<dbReference type="InterPro" id="IPR043128">
    <property type="entry name" value="Rev_trsase/Diguanyl_cyclase"/>
</dbReference>
<evidence type="ECO:0000259" key="3">
    <source>
        <dbReference type="PROSITE" id="PS50113"/>
    </source>
</evidence>
<dbReference type="STRING" id="1188319.OYT1_01690"/>
<dbReference type="SMART" id="SM00065">
    <property type="entry name" value="GAF"/>
    <property type="match status" value="1"/>
</dbReference>
<dbReference type="NCBIfam" id="TIGR00254">
    <property type="entry name" value="GGDEF"/>
    <property type="match status" value="1"/>
</dbReference>
<dbReference type="AlphaFoldDB" id="A0A2Z6GAF5"/>
<dbReference type="PANTHER" id="PTHR44757">
    <property type="entry name" value="DIGUANYLATE CYCLASE DGCP"/>
    <property type="match status" value="1"/>
</dbReference>
<keyword evidence="1" id="KW-0472">Membrane</keyword>
<dbReference type="InterPro" id="IPR000700">
    <property type="entry name" value="PAS-assoc_C"/>
</dbReference>
<dbReference type="InterPro" id="IPR001633">
    <property type="entry name" value="EAL_dom"/>
</dbReference>
<dbReference type="InterPro" id="IPR000160">
    <property type="entry name" value="GGDEF_dom"/>
</dbReference>